<sequence>MSSFFVPSSSVSFPTFLLHSALSHPSLFIGSLLYVHLVTWLVGPRRFLSLSKVRRVVSSHGSCGEKQASSFSPPKKASESFLLPFLSIRQKNLSSYISSSRVV</sequence>
<evidence type="ECO:0000256" key="1">
    <source>
        <dbReference type="SAM" id="Phobius"/>
    </source>
</evidence>
<dbReference type="Proteomes" id="UP000221165">
    <property type="component" value="Unassembled WGS sequence"/>
</dbReference>
<dbReference type="VEuPathDB" id="ToxoDB:CSUI_008242"/>
<proteinExistence type="predicted"/>
<organism evidence="2 3">
    <name type="scientific">Cystoisospora suis</name>
    <dbReference type="NCBI Taxonomy" id="483139"/>
    <lineage>
        <taxon>Eukaryota</taxon>
        <taxon>Sar</taxon>
        <taxon>Alveolata</taxon>
        <taxon>Apicomplexa</taxon>
        <taxon>Conoidasida</taxon>
        <taxon>Coccidia</taxon>
        <taxon>Eucoccidiorida</taxon>
        <taxon>Eimeriorina</taxon>
        <taxon>Sarcocystidae</taxon>
        <taxon>Cystoisospora</taxon>
    </lineage>
</organism>
<dbReference type="RefSeq" id="XP_067919648.1">
    <property type="nucleotide sequence ID" value="XM_068068376.1"/>
</dbReference>
<accession>A0A2C6KN85</accession>
<keyword evidence="1" id="KW-0812">Transmembrane</keyword>
<keyword evidence="1" id="KW-1133">Transmembrane helix</keyword>
<keyword evidence="3" id="KW-1185">Reference proteome</keyword>
<name>A0A2C6KN85_9APIC</name>
<feature type="transmembrane region" description="Helical" evidence="1">
    <location>
        <begin position="20"/>
        <end position="42"/>
    </location>
</feature>
<reference evidence="2 3" key="1">
    <citation type="journal article" date="2017" name="Int. J. Parasitol.">
        <title>The genome of the protozoan parasite Cystoisospora suis and a reverse vaccinology approach to identify vaccine candidates.</title>
        <authorList>
            <person name="Palmieri N."/>
            <person name="Shrestha A."/>
            <person name="Ruttkowski B."/>
            <person name="Beck T."/>
            <person name="Vogl C."/>
            <person name="Tomley F."/>
            <person name="Blake D.P."/>
            <person name="Joachim A."/>
        </authorList>
    </citation>
    <scope>NUCLEOTIDE SEQUENCE [LARGE SCALE GENOMIC DNA]</scope>
    <source>
        <strain evidence="2 3">Wien I</strain>
    </source>
</reference>
<dbReference type="EMBL" id="MIGC01004567">
    <property type="protein sequence ID" value="PHJ17934.1"/>
    <property type="molecule type" value="Genomic_DNA"/>
</dbReference>
<protein>
    <recommendedName>
        <fullName evidence="4">Transmembrane protein</fullName>
    </recommendedName>
</protein>
<keyword evidence="1" id="KW-0472">Membrane</keyword>
<comment type="caution">
    <text evidence="2">The sequence shown here is derived from an EMBL/GenBank/DDBJ whole genome shotgun (WGS) entry which is preliminary data.</text>
</comment>
<evidence type="ECO:0000313" key="2">
    <source>
        <dbReference type="EMBL" id="PHJ17934.1"/>
    </source>
</evidence>
<evidence type="ECO:0000313" key="3">
    <source>
        <dbReference type="Proteomes" id="UP000221165"/>
    </source>
</evidence>
<gene>
    <name evidence="2" type="ORF">CSUI_008242</name>
</gene>
<dbReference type="GeneID" id="94431587"/>
<dbReference type="AlphaFoldDB" id="A0A2C6KN85"/>
<evidence type="ECO:0008006" key="4">
    <source>
        <dbReference type="Google" id="ProtNLM"/>
    </source>
</evidence>